<comment type="subcellular location">
    <subcellularLocation>
        <location evidence="1">Cell membrane</location>
        <topology evidence="1">Single-pass type I membrane protein</topology>
    </subcellularLocation>
</comment>
<dbReference type="Proteomes" id="UP000515121">
    <property type="component" value="Unplaced"/>
</dbReference>
<evidence type="ECO:0000256" key="6">
    <source>
        <dbReference type="ARBA" id="ARBA00022729"/>
    </source>
</evidence>
<dbReference type="GeneID" id="111298840"/>
<dbReference type="FunFam" id="3.80.10.10:FF:000095">
    <property type="entry name" value="LRR receptor-like serine/threonine-protein kinase GSO1"/>
    <property type="match status" value="1"/>
</dbReference>
<keyword evidence="3" id="KW-1003">Cell membrane</keyword>
<dbReference type="InterPro" id="IPR003591">
    <property type="entry name" value="Leu-rich_rpt_typical-subtyp"/>
</dbReference>
<keyword evidence="8" id="KW-1133">Transmembrane helix</keyword>
<evidence type="ECO:0000256" key="3">
    <source>
        <dbReference type="ARBA" id="ARBA00022475"/>
    </source>
</evidence>
<dbReference type="GO" id="GO:0005886">
    <property type="term" value="C:plasma membrane"/>
    <property type="evidence" value="ECO:0007669"/>
    <property type="project" value="UniProtKB-SubCell"/>
</dbReference>
<dbReference type="Gene3D" id="3.80.10.10">
    <property type="entry name" value="Ribonuclease Inhibitor"/>
    <property type="match status" value="2"/>
</dbReference>
<keyword evidence="6" id="KW-0732">Signal</keyword>
<dbReference type="AlphaFoldDB" id="A0A6P5Z9T1"/>
<dbReference type="PROSITE" id="PS51450">
    <property type="entry name" value="LRR"/>
    <property type="match status" value="2"/>
</dbReference>
<gene>
    <name evidence="14" type="primary">LOC111298840</name>
</gene>
<dbReference type="SMART" id="SM00369">
    <property type="entry name" value="LRR_TYP"/>
    <property type="match status" value="4"/>
</dbReference>
<keyword evidence="7" id="KW-0677">Repeat</keyword>
<dbReference type="SUPFAM" id="SSF52058">
    <property type="entry name" value="L domain-like"/>
    <property type="match status" value="2"/>
</dbReference>
<keyword evidence="4" id="KW-0433">Leucine-rich repeat</keyword>
<protein>
    <submittedName>
        <fullName evidence="14">Probable LRR receptor-like serine/threonine-protein kinase IRK</fullName>
    </submittedName>
</protein>
<keyword evidence="9" id="KW-0472">Membrane</keyword>
<feature type="domain" description="Leucine-rich repeat-containing N-terminal plant-type" evidence="12">
    <location>
        <begin position="239"/>
        <end position="277"/>
    </location>
</feature>
<evidence type="ECO:0000256" key="11">
    <source>
        <dbReference type="ARBA" id="ARBA00023180"/>
    </source>
</evidence>
<keyword evidence="10" id="KW-0675">Receptor</keyword>
<dbReference type="FunFam" id="3.80.10.10:FF:000111">
    <property type="entry name" value="LRR receptor-like serine/threonine-protein kinase ERECTA"/>
    <property type="match status" value="1"/>
</dbReference>
<dbReference type="Pfam" id="PF00560">
    <property type="entry name" value="LRR_1"/>
    <property type="match status" value="8"/>
</dbReference>
<reference evidence="14" key="1">
    <citation type="submission" date="2025-08" db="UniProtKB">
        <authorList>
            <consortium name="RefSeq"/>
        </authorList>
    </citation>
    <scope>IDENTIFICATION</scope>
    <source>
        <tissue evidence="14">Fruit stalk</tissue>
    </source>
</reference>
<evidence type="ECO:0000313" key="14">
    <source>
        <dbReference type="RefSeq" id="XP_022749275.1"/>
    </source>
</evidence>
<name>A0A6P5Z9T1_DURZI</name>
<evidence type="ECO:0000256" key="9">
    <source>
        <dbReference type="ARBA" id="ARBA00023136"/>
    </source>
</evidence>
<keyword evidence="13" id="KW-1185">Reference proteome</keyword>
<accession>A0A6P5Z9T1</accession>
<dbReference type="Pfam" id="PF08263">
    <property type="entry name" value="LRRNT_2"/>
    <property type="match status" value="1"/>
</dbReference>
<dbReference type="InterPro" id="IPR046956">
    <property type="entry name" value="RLP23-like"/>
</dbReference>
<dbReference type="KEGG" id="dzi:111298840"/>
<dbReference type="PANTHER" id="PTHR48063:SF98">
    <property type="entry name" value="LRR RECEPTOR-LIKE SERINE_THREONINE-PROTEIN KINASE FLS2"/>
    <property type="match status" value="1"/>
</dbReference>
<dbReference type="OrthoDB" id="945331at2759"/>
<evidence type="ECO:0000256" key="5">
    <source>
        <dbReference type="ARBA" id="ARBA00022692"/>
    </source>
</evidence>
<dbReference type="InterPro" id="IPR032675">
    <property type="entry name" value="LRR_dom_sf"/>
</dbReference>
<evidence type="ECO:0000256" key="4">
    <source>
        <dbReference type="ARBA" id="ARBA00022614"/>
    </source>
</evidence>
<keyword evidence="11" id="KW-0325">Glycoprotein</keyword>
<comment type="similarity">
    <text evidence="2">Belongs to the RLP family.</text>
</comment>
<evidence type="ECO:0000256" key="7">
    <source>
        <dbReference type="ARBA" id="ARBA00022737"/>
    </source>
</evidence>
<evidence type="ECO:0000256" key="1">
    <source>
        <dbReference type="ARBA" id="ARBA00004251"/>
    </source>
</evidence>
<evidence type="ECO:0000313" key="13">
    <source>
        <dbReference type="Proteomes" id="UP000515121"/>
    </source>
</evidence>
<evidence type="ECO:0000256" key="8">
    <source>
        <dbReference type="ARBA" id="ARBA00022989"/>
    </source>
</evidence>
<keyword evidence="5" id="KW-0812">Transmembrane</keyword>
<organism evidence="13 14">
    <name type="scientific">Durio zibethinus</name>
    <name type="common">Durian</name>
    <dbReference type="NCBI Taxonomy" id="66656"/>
    <lineage>
        <taxon>Eukaryota</taxon>
        <taxon>Viridiplantae</taxon>
        <taxon>Streptophyta</taxon>
        <taxon>Embryophyta</taxon>
        <taxon>Tracheophyta</taxon>
        <taxon>Spermatophyta</taxon>
        <taxon>Magnoliopsida</taxon>
        <taxon>eudicotyledons</taxon>
        <taxon>Gunneridae</taxon>
        <taxon>Pentapetalae</taxon>
        <taxon>rosids</taxon>
        <taxon>malvids</taxon>
        <taxon>Malvales</taxon>
        <taxon>Malvaceae</taxon>
        <taxon>Helicteroideae</taxon>
        <taxon>Durio</taxon>
    </lineage>
</organism>
<sequence length="764" mass="84405">MVPTIKEYMVLLRFGLPNPDKIYWSHKRHMDDDQGLVAMAIALYRLVIFLKVIEYVDITVVDFVDQLAYQVNAASTILAETIRSLSFCRRNVEPIQVLNLDNMKEKEKEKPKVEAQKDSRISMLEQRLRAVEGIGFYGSVNAVGLCLVTDVMIGNAIKNFIVMVILREIIESAIKHDKLEGREASSKRAPKKKETEAQTICLEIGGVMGSVTITLLMLLCLGTSKLRFSATNHNITCIQSERQALLRFKQDLEDPSNRLAAWTHDGDCCKWDGIVCNNETGHVIKLQLGSSRGVFASNAEAEAYERSKLGGKLNPSLLDLKYLSYLDLSENGFRETPIPTWFWNLSSNLSYLNISRNQFQGNIPDLLTMIHPPVVIDLSSNNFSGPLPRLSSNVTAVDLSNNSMSGSTSHFLCYKVNEPMKLEVLNLGNNLLSGEIPDCWKMFPRLVAIKLCYNNFSGKIPSSMGTLTSLQSLHIRNNSLVGEVPSLKNCGELLTVDFGANQLSGDIPPWMGERLSKLIIFSLHTNKFNGTIPKQLCNLSSLQILDLSHNKLSGDIPSCINNLNAMASRNKSDNKIFYKTSKGSFFEDILLVMKGRVVAYSTTLKLVKTMDLSDNNLSGEIPEEVTSLVGLRSLNFSHNLLLGTIPANIGAMGSLESVDLSTNNISGEIPPSISYLTFLSHLNLSYNKISGKIPTSTQLQSLSASSFLGTELHGPPLTDSSNAVKFSPSAGKNLDDPHEVNWSFLSVELGFCLGFFGVLVPVLY</sequence>
<proteinExistence type="inferred from homology"/>
<dbReference type="RefSeq" id="XP_022749275.1">
    <property type="nucleotide sequence ID" value="XM_022893540.1"/>
</dbReference>
<evidence type="ECO:0000256" key="2">
    <source>
        <dbReference type="ARBA" id="ARBA00009592"/>
    </source>
</evidence>
<evidence type="ECO:0000256" key="10">
    <source>
        <dbReference type="ARBA" id="ARBA00023170"/>
    </source>
</evidence>
<dbReference type="InterPro" id="IPR013210">
    <property type="entry name" value="LRR_N_plant-typ"/>
</dbReference>
<dbReference type="PANTHER" id="PTHR48063">
    <property type="entry name" value="LRR RECEPTOR-LIKE KINASE"/>
    <property type="match status" value="1"/>
</dbReference>
<dbReference type="InterPro" id="IPR001611">
    <property type="entry name" value="Leu-rich_rpt"/>
</dbReference>
<evidence type="ECO:0000259" key="12">
    <source>
        <dbReference type="Pfam" id="PF08263"/>
    </source>
</evidence>
<dbReference type="PRINTS" id="PR00019">
    <property type="entry name" value="LEURICHRPT"/>
</dbReference>